<name>A0A5N5X7B5_9EURO</name>
<keyword evidence="10" id="KW-1185">Reference proteome</keyword>
<evidence type="ECO:0000256" key="3">
    <source>
        <dbReference type="ARBA" id="ARBA00022801"/>
    </source>
</evidence>
<reference evidence="9 10" key="1">
    <citation type="submission" date="2019-04" db="EMBL/GenBank/DDBJ databases">
        <title>Friends and foes A comparative genomics study of 23 Aspergillus species from section Flavi.</title>
        <authorList>
            <consortium name="DOE Joint Genome Institute"/>
            <person name="Kjaerbolling I."/>
            <person name="Vesth T."/>
            <person name="Frisvad J.C."/>
            <person name="Nybo J.L."/>
            <person name="Theobald S."/>
            <person name="Kildgaard S."/>
            <person name="Isbrandt T."/>
            <person name="Kuo A."/>
            <person name="Sato A."/>
            <person name="Lyhne E.K."/>
            <person name="Kogle M.E."/>
            <person name="Wiebenga A."/>
            <person name="Kun R.S."/>
            <person name="Lubbers R.J."/>
            <person name="Makela M.R."/>
            <person name="Barry K."/>
            <person name="Chovatia M."/>
            <person name="Clum A."/>
            <person name="Daum C."/>
            <person name="Haridas S."/>
            <person name="He G."/>
            <person name="LaButti K."/>
            <person name="Lipzen A."/>
            <person name="Mondo S."/>
            <person name="Riley R."/>
            <person name="Salamov A."/>
            <person name="Simmons B.A."/>
            <person name="Magnuson J.K."/>
            <person name="Henrissat B."/>
            <person name="Mortensen U.H."/>
            <person name="Larsen T.O."/>
            <person name="Devries R.P."/>
            <person name="Grigoriev I.V."/>
            <person name="Machida M."/>
            <person name="Baker S.E."/>
            <person name="Andersen M.R."/>
        </authorList>
    </citation>
    <scope>NUCLEOTIDE SEQUENCE [LARGE SCALE GENOMIC DNA]</scope>
    <source>
        <strain evidence="9 10">CBS 151.66</strain>
    </source>
</reference>
<feature type="chain" id="PRO_5025042008" evidence="7">
    <location>
        <begin position="21"/>
        <end position="572"/>
    </location>
</feature>
<dbReference type="Gene3D" id="2.115.10.20">
    <property type="entry name" value="Glycosyl hydrolase domain, family 43"/>
    <property type="match status" value="1"/>
</dbReference>
<dbReference type="SUPFAM" id="SSF49899">
    <property type="entry name" value="Concanavalin A-like lectins/glucanases"/>
    <property type="match status" value="1"/>
</dbReference>
<dbReference type="InterPro" id="IPR051795">
    <property type="entry name" value="Glycosyl_Hydrlase_43"/>
</dbReference>
<dbReference type="PANTHER" id="PTHR42812">
    <property type="entry name" value="BETA-XYLOSIDASE"/>
    <property type="match status" value="1"/>
</dbReference>
<feature type="domain" description="Beta-xylosidase C-terminal Concanavalin A-like" evidence="8">
    <location>
        <begin position="348"/>
        <end position="557"/>
    </location>
</feature>
<organism evidence="9 10">
    <name type="scientific">Aspergillus leporis</name>
    <dbReference type="NCBI Taxonomy" id="41062"/>
    <lineage>
        <taxon>Eukaryota</taxon>
        <taxon>Fungi</taxon>
        <taxon>Dikarya</taxon>
        <taxon>Ascomycota</taxon>
        <taxon>Pezizomycotina</taxon>
        <taxon>Eurotiomycetes</taxon>
        <taxon>Eurotiomycetidae</taxon>
        <taxon>Eurotiales</taxon>
        <taxon>Aspergillaceae</taxon>
        <taxon>Aspergillus</taxon>
        <taxon>Aspergillus subgen. Circumdati</taxon>
    </lineage>
</organism>
<feature type="signal peptide" evidence="7">
    <location>
        <begin position="1"/>
        <end position="20"/>
    </location>
</feature>
<dbReference type="InterPro" id="IPR013320">
    <property type="entry name" value="ConA-like_dom_sf"/>
</dbReference>
<keyword evidence="3 6" id="KW-0378">Hydrolase</keyword>
<evidence type="ECO:0000256" key="7">
    <source>
        <dbReference type="SAM" id="SignalP"/>
    </source>
</evidence>
<dbReference type="OrthoDB" id="408373at2759"/>
<comment type="similarity">
    <text evidence="1 6">Belongs to the glycosyl hydrolase 43 family.</text>
</comment>
<dbReference type="AlphaFoldDB" id="A0A5N5X7B5"/>
<gene>
    <name evidence="9" type="ORF">BDV29DRAFT_199941</name>
</gene>
<evidence type="ECO:0000256" key="6">
    <source>
        <dbReference type="RuleBase" id="RU361187"/>
    </source>
</evidence>
<dbReference type="Proteomes" id="UP000326565">
    <property type="component" value="Unassembled WGS sequence"/>
</dbReference>
<dbReference type="InterPro" id="IPR006710">
    <property type="entry name" value="Glyco_hydro_43"/>
</dbReference>
<sequence>MWSLKTSTLYLMALAASAVCRPTGNSPYTNPIFPGWHSDPSCTYVQEDDTIFCVTSTFIAFPGLPVYATKDLRNWKLASNVFNRPSQIPSLSSTIGQQGGIYAPTLRYHKGTFYLIVSFLGPEVKGLVFTSSDPYSDAAWSEPLEFKVQGIDPDIFWDDDGSVFVTSANDQRIQHYSLDLETGETGPIADLWNGTGGASPEGPHLYRKDDYYYLLIAEGGTELNHAATMVRSKNRTGPWELHPHNPLITNRNTTEYFQTVGHADLFQDGNGNWWAVALSTRSGPEWKNYPMGRETVLAPATWDKGEWPAVQPVRGQMQGPLLRENKGITRGEGGFIDQQEHATFEPGSSIPPHFLYWRYPETAKFAVSPPGHPNTLRLTPSQNNLTGDASFTPDNGITLITRRQTDTLFTYSVDIAFKPQVPEEEAGVTLFLTQEQHIDLGLVSAKPVNGSASLSFRLRVEGRGNYEGTLPNKVVRVPERWRGEPIRFEIRAVSDTHYEFSVTSVKVPAQRSVIAYADSTIVSGDTGRFTGSLVGVYATSNGGAGTTEAYISNWRYEGQGQKIDHDIIVSSN</sequence>
<dbReference type="InterPro" id="IPR023296">
    <property type="entry name" value="Glyco_hydro_beta-prop_sf"/>
</dbReference>
<feature type="site" description="Important for catalytic activity, responsible for pKa modulation of the active site Glu and correct orientation of both the proton donor and substrate" evidence="5">
    <location>
        <position position="152"/>
    </location>
</feature>
<dbReference type="Pfam" id="PF04616">
    <property type="entry name" value="Glyco_hydro_43"/>
    <property type="match status" value="1"/>
</dbReference>
<dbReference type="EMBL" id="ML732178">
    <property type="protein sequence ID" value="KAB8076641.1"/>
    <property type="molecule type" value="Genomic_DNA"/>
</dbReference>
<dbReference type="SUPFAM" id="SSF75005">
    <property type="entry name" value="Arabinanase/levansucrase/invertase"/>
    <property type="match status" value="1"/>
</dbReference>
<keyword evidence="4 6" id="KW-0326">Glycosidase</keyword>
<evidence type="ECO:0000313" key="9">
    <source>
        <dbReference type="EMBL" id="KAB8076641.1"/>
    </source>
</evidence>
<evidence type="ECO:0000313" key="10">
    <source>
        <dbReference type="Proteomes" id="UP000326565"/>
    </source>
</evidence>
<evidence type="ECO:0000256" key="2">
    <source>
        <dbReference type="ARBA" id="ARBA00022729"/>
    </source>
</evidence>
<evidence type="ECO:0000256" key="4">
    <source>
        <dbReference type="ARBA" id="ARBA00023295"/>
    </source>
</evidence>
<evidence type="ECO:0000256" key="1">
    <source>
        <dbReference type="ARBA" id="ARBA00009865"/>
    </source>
</evidence>
<dbReference type="Pfam" id="PF17851">
    <property type="entry name" value="GH43_C2"/>
    <property type="match status" value="1"/>
</dbReference>
<protein>
    <submittedName>
        <fullName evidence="9">Glycosyl hydrolase</fullName>
    </submittedName>
</protein>
<proteinExistence type="inferred from homology"/>
<keyword evidence="2 7" id="KW-0732">Signal</keyword>
<dbReference type="GO" id="GO:0004553">
    <property type="term" value="F:hydrolase activity, hydrolyzing O-glycosyl compounds"/>
    <property type="evidence" value="ECO:0007669"/>
    <property type="project" value="InterPro"/>
</dbReference>
<evidence type="ECO:0000256" key="5">
    <source>
        <dbReference type="PIRSR" id="PIRSR606710-2"/>
    </source>
</evidence>
<dbReference type="PANTHER" id="PTHR42812:SF17">
    <property type="entry name" value="BETA-XYLOSIDASE C-TERMINAL CONCANAVALIN A-LIKE DOMAIN-CONTAINING PROTEIN-RELATED"/>
    <property type="match status" value="1"/>
</dbReference>
<dbReference type="GO" id="GO:0005975">
    <property type="term" value="P:carbohydrate metabolic process"/>
    <property type="evidence" value="ECO:0007669"/>
    <property type="project" value="InterPro"/>
</dbReference>
<evidence type="ECO:0000259" key="8">
    <source>
        <dbReference type="Pfam" id="PF17851"/>
    </source>
</evidence>
<accession>A0A5N5X7B5</accession>
<dbReference type="InterPro" id="IPR041542">
    <property type="entry name" value="GH43_C2"/>
</dbReference>
<dbReference type="Gene3D" id="2.60.120.200">
    <property type="match status" value="1"/>
</dbReference>
<dbReference type="CDD" id="cd18833">
    <property type="entry name" value="GH43_PcXyl-like"/>
    <property type="match status" value="1"/>
</dbReference>